<protein>
    <submittedName>
        <fullName evidence="2">Uncharacterized protein</fullName>
    </submittedName>
</protein>
<feature type="region of interest" description="Disordered" evidence="1">
    <location>
        <begin position="103"/>
        <end position="137"/>
    </location>
</feature>
<reference evidence="2" key="1">
    <citation type="journal article" date="2020" name="Nature">
        <title>Giant virus diversity and host interactions through global metagenomics.</title>
        <authorList>
            <person name="Schulz F."/>
            <person name="Roux S."/>
            <person name="Paez-Espino D."/>
            <person name="Jungbluth S."/>
            <person name="Walsh D.A."/>
            <person name="Denef V.J."/>
            <person name="McMahon K.D."/>
            <person name="Konstantinidis K.T."/>
            <person name="Eloe-Fadrosh E.A."/>
            <person name="Kyrpides N.C."/>
            <person name="Woyke T."/>
        </authorList>
    </citation>
    <scope>NUCLEOTIDE SEQUENCE</scope>
    <source>
        <strain evidence="2">GVMAG-M-3300018868-6</strain>
    </source>
</reference>
<dbReference type="AlphaFoldDB" id="A0A6C0BUA2"/>
<feature type="compositionally biased region" description="Low complexity" evidence="1">
    <location>
        <begin position="109"/>
        <end position="137"/>
    </location>
</feature>
<evidence type="ECO:0000256" key="1">
    <source>
        <dbReference type="SAM" id="MobiDB-lite"/>
    </source>
</evidence>
<dbReference type="EMBL" id="MN739258">
    <property type="protein sequence ID" value="QHS95826.1"/>
    <property type="molecule type" value="Genomic_DNA"/>
</dbReference>
<feature type="region of interest" description="Disordered" evidence="1">
    <location>
        <begin position="15"/>
        <end position="35"/>
    </location>
</feature>
<name>A0A6C0BUA2_9ZZZZ</name>
<feature type="region of interest" description="Disordered" evidence="1">
    <location>
        <begin position="306"/>
        <end position="326"/>
    </location>
</feature>
<organism evidence="2">
    <name type="scientific">viral metagenome</name>
    <dbReference type="NCBI Taxonomy" id="1070528"/>
    <lineage>
        <taxon>unclassified sequences</taxon>
        <taxon>metagenomes</taxon>
        <taxon>organismal metagenomes</taxon>
    </lineage>
</organism>
<sequence length="395" mass="42606">MSLLSNNEQLSAFITHDTTRDIGPHGNEGSLDGNRNISRLNVYNMNTGGRKTKTRKMRMNGGGFGFGQELELLGHGHHAGVTQTMACEQHPKHYEIPSWSELAGQPQRGGSSQMMGGSSHMMGGSSQMMGGSSHKMGGSPAAASESYVLVDQSTVKYPMEGVASENGVQFYGFNGGKNLVDFAGSYAPVTPGVHMGGGPRFLSLWRRVCPGAVAIYEAELKDDMKNPKVVSFIKHYSKVFRTEEEALKCKQASKVKRMLVTMKNALSRARNCLVSLKSKMLGTHKMIARMHLGRVVKHLASLKQTKKRGEKLDSRRKTMRGGYNQYGSNTVQASGYSAVLGSPSAEASPHHVQPHAGNAVDNYNHFTGKGLASPILDNDVSVAEPLEAPVGASLV</sequence>
<evidence type="ECO:0000313" key="2">
    <source>
        <dbReference type="EMBL" id="QHS95826.1"/>
    </source>
</evidence>
<proteinExistence type="predicted"/>
<accession>A0A6C0BUA2</accession>